<protein>
    <submittedName>
        <fullName evidence="2">MBL fold metallo-hydrolase</fullName>
    </submittedName>
</protein>
<dbReference type="PANTHER" id="PTHR42951:SF4">
    <property type="entry name" value="ACYL-COENZYME A THIOESTERASE MBLAC2"/>
    <property type="match status" value="1"/>
</dbReference>
<reference evidence="2 3" key="1">
    <citation type="submission" date="2022-04" db="EMBL/GenBank/DDBJ databases">
        <title>Positive selection, recombination, and allopatry shape intraspecific diversity of widespread and dominant cyanobacteria.</title>
        <authorList>
            <person name="Wei J."/>
            <person name="Shu W."/>
            <person name="Hu C."/>
        </authorList>
    </citation>
    <scope>NUCLEOTIDE SEQUENCE [LARGE SCALE GENOMIC DNA]</scope>
    <source>
        <strain evidence="2 3">DQ-A4</strain>
    </source>
</reference>
<evidence type="ECO:0000313" key="3">
    <source>
        <dbReference type="Proteomes" id="UP001482513"/>
    </source>
</evidence>
<keyword evidence="3" id="KW-1185">Reference proteome</keyword>
<dbReference type="InterPro" id="IPR001279">
    <property type="entry name" value="Metallo-B-lactamas"/>
</dbReference>
<dbReference type="Pfam" id="PF00753">
    <property type="entry name" value="Lactamase_B"/>
    <property type="match status" value="1"/>
</dbReference>
<dbReference type="Gene3D" id="3.60.15.10">
    <property type="entry name" value="Ribonuclease Z/Hydroxyacylglutathione hydrolase-like"/>
    <property type="match status" value="1"/>
</dbReference>
<dbReference type="SUPFAM" id="SSF56281">
    <property type="entry name" value="Metallo-hydrolase/oxidoreductase"/>
    <property type="match status" value="1"/>
</dbReference>
<dbReference type="SMART" id="SM00849">
    <property type="entry name" value="Lactamase_B"/>
    <property type="match status" value="1"/>
</dbReference>
<feature type="domain" description="Metallo-beta-lactamase" evidence="1">
    <location>
        <begin position="71"/>
        <end position="251"/>
    </location>
</feature>
<comment type="caution">
    <text evidence="2">The sequence shown here is derived from an EMBL/GenBank/DDBJ whole genome shotgun (WGS) entry which is preliminary data.</text>
</comment>
<gene>
    <name evidence="2" type="ORF">NC992_06020</name>
</gene>
<sequence>MKQLQQWVLGLLLVTLTAVGLITLQPRATAQDTPTPATLESAGLTLEELSDGVYGLIASVDFPPADPGMAICNGGIVIGSDGVLVVDPFQTEALGDLLFETVATLTDLPVRYVVNTHYHFDHTGGNPAAASRQLPILGRGPIREFMLTRNGENDPNPTPPDVSISGTWDLWLSDGQEPAESQRSVQIREFEGHSGGTDVVVYVPDANVLIAGDLLFNESVPYVSDGNIRAWQATLEQLTIDYPTATLLPGHGAVTDIEGLVAFKSYLDNLVTLAEGWKAAGISKEDALATPLPTQYSSFRFQALFSGNLEAAYNQITLGQDDAASIQQYLATQPEAVKAL</sequence>
<organism evidence="2 3">
    <name type="scientific">Leptolyngbya subtilissima DQ-A4</name>
    <dbReference type="NCBI Taxonomy" id="2933933"/>
    <lineage>
        <taxon>Bacteria</taxon>
        <taxon>Bacillati</taxon>
        <taxon>Cyanobacteriota</taxon>
        <taxon>Cyanophyceae</taxon>
        <taxon>Leptolyngbyales</taxon>
        <taxon>Leptolyngbyaceae</taxon>
        <taxon>Leptolyngbya group</taxon>
        <taxon>Leptolyngbya</taxon>
    </lineage>
</organism>
<dbReference type="CDD" id="cd16282">
    <property type="entry name" value="metallo-hydrolase-like_MBL-fold"/>
    <property type="match status" value="1"/>
</dbReference>
<dbReference type="PANTHER" id="PTHR42951">
    <property type="entry name" value="METALLO-BETA-LACTAMASE DOMAIN-CONTAINING"/>
    <property type="match status" value="1"/>
</dbReference>
<evidence type="ECO:0000313" key="2">
    <source>
        <dbReference type="EMBL" id="MEP0946422.1"/>
    </source>
</evidence>
<dbReference type="RefSeq" id="WP_190695964.1">
    <property type="nucleotide sequence ID" value="NZ_JAMPKX010000002.1"/>
</dbReference>
<accession>A0ABV0K148</accession>
<dbReference type="InterPro" id="IPR050855">
    <property type="entry name" value="NDM-1-like"/>
</dbReference>
<proteinExistence type="predicted"/>
<name>A0ABV0K148_9CYAN</name>
<dbReference type="InterPro" id="IPR036866">
    <property type="entry name" value="RibonucZ/Hydroxyglut_hydro"/>
</dbReference>
<dbReference type="EMBL" id="JAMPKX010000002">
    <property type="protein sequence ID" value="MEP0946422.1"/>
    <property type="molecule type" value="Genomic_DNA"/>
</dbReference>
<dbReference type="Proteomes" id="UP001482513">
    <property type="component" value="Unassembled WGS sequence"/>
</dbReference>
<evidence type="ECO:0000259" key="1">
    <source>
        <dbReference type="SMART" id="SM00849"/>
    </source>
</evidence>